<organism evidence="1 2">
    <name type="scientific">Candidatus Woesebacteria bacterium RBG_13_34_9</name>
    <dbReference type="NCBI Taxonomy" id="1802477"/>
    <lineage>
        <taxon>Bacteria</taxon>
        <taxon>Candidatus Woeseibacteriota</taxon>
    </lineage>
</organism>
<name>A0A1F7X1F1_9BACT</name>
<dbReference type="Proteomes" id="UP000179219">
    <property type="component" value="Unassembled WGS sequence"/>
</dbReference>
<comment type="caution">
    <text evidence="1">The sequence shown here is derived from an EMBL/GenBank/DDBJ whole genome shotgun (WGS) entry which is preliminary data.</text>
</comment>
<dbReference type="EMBL" id="MGFP01000037">
    <property type="protein sequence ID" value="OGM08906.1"/>
    <property type="molecule type" value="Genomic_DNA"/>
</dbReference>
<sequence length="62" mass="7418">MNIRIVKIKQEVIIRESYEESYSEEVVDLGKNKQTWRDNFVTGAWLTFWQIVILGVKKIFNL</sequence>
<dbReference type="AlphaFoldDB" id="A0A1F7X1F1"/>
<protein>
    <submittedName>
        <fullName evidence="1">Uncharacterized protein</fullName>
    </submittedName>
</protein>
<reference evidence="1 2" key="1">
    <citation type="journal article" date="2016" name="Nat. Commun.">
        <title>Thousands of microbial genomes shed light on interconnected biogeochemical processes in an aquifer system.</title>
        <authorList>
            <person name="Anantharaman K."/>
            <person name="Brown C.T."/>
            <person name="Hug L.A."/>
            <person name="Sharon I."/>
            <person name="Castelle C.J."/>
            <person name="Probst A.J."/>
            <person name="Thomas B.C."/>
            <person name="Singh A."/>
            <person name="Wilkins M.J."/>
            <person name="Karaoz U."/>
            <person name="Brodie E.L."/>
            <person name="Williams K.H."/>
            <person name="Hubbard S.S."/>
            <person name="Banfield J.F."/>
        </authorList>
    </citation>
    <scope>NUCLEOTIDE SEQUENCE [LARGE SCALE GENOMIC DNA]</scope>
</reference>
<proteinExistence type="predicted"/>
<evidence type="ECO:0000313" key="2">
    <source>
        <dbReference type="Proteomes" id="UP000179219"/>
    </source>
</evidence>
<evidence type="ECO:0000313" key="1">
    <source>
        <dbReference type="EMBL" id="OGM08906.1"/>
    </source>
</evidence>
<accession>A0A1F7X1F1</accession>
<gene>
    <name evidence="1" type="ORF">A2159_02275</name>
</gene>